<name>A0ABU8BWK7_9RHOB</name>
<evidence type="ECO:0000259" key="1">
    <source>
        <dbReference type="Pfam" id="PF13403"/>
    </source>
</evidence>
<dbReference type="InterPro" id="IPR028992">
    <property type="entry name" value="Hedgehog/Intein_dom"/>
</dbReference>
<proteinExistence type="predicted"/>
<evidence type="ECO:0000313" key="2">
    <source>
        <dbReference type="EMBL" id="MEH7829063.1"/>
    </source>
</evidence>
<protein>
    <submittedName>
        <fullName evidence="2">Hint domain-containing protein</fullName>
    </submittedName>
</protein>
<evidence type="ECO:0000313" key="3">
    <source>
        <dbReference type="Proteomes" id="UP001431963"/>
    </source>
</evidence>
<dbReference type="Proteomes" id="UP001431963">
    <property type="component" value="Unassembled WGS sequence"/>
</dbReference>
<feature type="domain" description="Hedgehog/Intein (Hint)" evidence="1">
    <location>
        <begin position="18"/>
        <end position="147"/>
    </location>
</feature>
<accession>A0ABU8BWK7</accession>
<dbReference type="Pfam" id="PF13403">
    <property type="entry name" value="Hint_2"/>
    <property type="match status" value="1"/>
</dbReference>
<dbReference type="EMBL" id="JBALHR010000007">
    <property type="protein sequence ID" value="MEH7829063.1"/>
    <property type="molecule type" value="Genomic_DNA"/>
</dbReference>
<sequence>MWSRATPDLPPPLADGILPETPVATAAGWRAAGQLAPGDLVMCFDAGPQPLLELAYQTLDRPSDLPQHWPLCLPAGAFGNDRAIRLMPEAQVLLESDLAEDMLGDAFVLFPAAALDGWRGICRQRPDPGQSVLRLGFARPVVIHAAGGVLISCPAPVLMLDPGPGGFNPEGWAVADGPVVQALLADWAAGAGPPHPCWIRRPCGPCCRRSCPRLRPSRAGFAV</sequence>
<comment type="caution">
    <text evidence="2">The sequence shown here is derived from an EMBL/GenBank/DDBJ whole genome shotgun (WGS) entry which is preliminary data.</text>
</comment>
<gene>
    <name evidence="2" type="ORF">V6590_12960</name>
</gene>
<dbReference type="RefSeq" id="WP_335423743.1">
    <property type="nucleotide sequence ID" value="NZ_JBALHR010000007.1"/>
</dbReference>
<organism evidence="2 3">
    <name type="scientific">Gemmobacter denitrificans</name>
    <dbReference type="NCBI Taxonomy" id="3123040"/>
    <lineage>
        <taxon>Bacteria</taxon>
        <taxon>Pseudomonadati</taxon>
        <taxon>Pseudomonadota</taxon>
        <taxon>Alphaproteobacteria</taxon>
        <taxon>Rhodobacterales</taxon>
        <taxon>Paracoccaceae</taxon>
        <taxon>Gemmobacter</taxon>
    </lineage>
</organism>
<reference evidence="2" key="1">
    <citation type="submission" date="2024-02" db="EMBL/GenBank/DDBJ databases">
        <title>Genome sequences of strain Gemmobacter sp. JM10B15.</title>
        <authorList>
            <person name="Zhang M."/>
        </authorList>
    </citation>
    <scope>NUCLEOTIDE SEQUENCE</scope>
    <source>
        <strain evidence="2">JM10B15</strain>
    </source>
</reference>
<keyword evidence="3" id="KW-1185">Reference proteome</keyword>